<dbReference type="EMBL" id="JASJQH010007389">
    <property type="protein sequence ID" value="KAK9709723.1"/>
    <property type="molecule type" value="Genomic_DNA"/>
</dbReference>
<dbReference type="InterPro" id="IPR000182">
    <property type="entry name" value="GNAT_dom"/>
</dbReference>
<dbReference type="Pfam" id="PF00583">
    <property type="entry name" value="Acetyltransf_1"/>
    <property type="match status" value="1"/>
</dbReference>
<name>A0ABR2VY09_9FUNG</name>
<reference evidence="2 3" key="1">
    <citation type="submission" date="2023-04" db="EMBL/GenBank/DDBJ databases">
        <title>Genome of Basidiobolus ranarum AG-B5.</title>
        <authorList>
            <person name="Stajich J.E."/>
            <person name="Carter-House D."/>
            <person name="Gryganskyi A."/>
        </authorList>
    </citation>
    <scope>NUCLEOTIDE SEQUENCE [LARGE SCALE GENOMIC DNA]</scope>
    <source>
        <strain evidence="2 3">AG-B5</strain>
    </source>
</reference>
<sequence length="214" mass="24700">MISDSLKTYAMMRNQFVEWDQFASENDWANEALKKGSWEDKPTPDNCVAVYYVIDKDARMIMKKLYVATWSPEYKQIFKDLNLAWVEQFFKVEETDIRQLDHPEESIIKPGGQIFFLLDDNKVAGTVAMMIHDGECELGKMTVADGYQGKGYAHPLMREGIDWARKQGYPDIAILCAVKLVKAITLYKNHGFETVRLGKHPDYDRCDIIMSLKL</sequence>
<keyword evidence="3" id="KW-1185">Reference proteome</keyword>
<dbReference type="InterPro" id="IPR050276">
    <property type="entry name" value="MshD_Acetyltransferase"/>
</dbReference>
<dbReference type="InterPro" id="IPR016181">
    <property type="entry name" value="Acyl_CoA_acyltransferase"/>
</dbReference>
<accession>A0ABR2VY09</accession>
<comment type="caution">
    <text evidence="2">The sequence shown here is derived from an EMBL/GenBank/DDBJ whole genome shotgun (WGS) entry which is preliminary data.</text>
</comment>
<evidence type="ECO:0000259" key="1">
    <source>
        <dbReference type="PROSITE" id="PS51186"/>
    </source>
</evidence>
<dbReference type="PROSITE" id="PS51186">
    <property type="entry name" value="GNAT"/>
    <property type="match status" value="1"/>
</dbReference>
<dbReference type="Proteomes" id="UP001479436">
    <property type="component" value="Unassembled WGS sequence"/>
</dbReference>
<dbReference type="SUPFAM" id="SSF55729">
    <property type="entry name" value="Acyl-CoA N-acyltransferases (Nat)"/>
    <property type="match status" value="1"/>
</dbReference>
<evidence type="ECO:0000313" key="2">
    <source>
        <dbReference type="EMBL" id="KAK9709723.1"/>
    </source>
</evidence>
<proteinExistence type="predicted"/>
<dbReference type="PANTHER" id="PTHR43617">
    <property type="entry name" value="L-AMINO ACID N-ACETYLTRANSFERASE"/>
    <property type="match status" value="1"/>
</dbReference>
<dbReference type="CDD" id="cd04301">
    <property type="entry name" value="NAT_SF"/>
    <property type="match status" value="1"/>
</dbReference>
<dbReference type="Gene3D" id="3.40.630.30">
    <property type="match status" value="1"/>
</dbReference>
<evidence type="ECO:0000313" key="3">
    <source>
        <dbReference type="Proteomes" id="UP001479436"/>
    </source>
</evidence>
<organism evidence="2 3">
    <name type="scientific">Basidiobolus ranarum</name>
    <dbReference type="NCBI Taxonomy" id="34480"/>
    <lineage>
        <taxon>Eukaryota</taxon>
        <taxon>Fungi</taxon>
        <taxon>Fungi incertae sedis</taxon>
        <taxon>Zoopagomycota</taxon>
        <taxon>Entomophthoromycotina</taxon>
        <taxon>Basidiobolomycetes</taxon>
        <taxon>Basidiobolales</taxon>
        <taxon>Basidiobolaceae</taxon>
        <taxon>Basidiobolus</taxon>
    </lineage>
</organism>
<dbReference type="PANTHER" id="PTHR43617:SF36">
    <property type="entry name" value="GCN5-RELATED N-ACETYLTRANSFERASE"/>
    <property type="match status" value="1"/>
</dbReference>
<protein>
    <recommendedName>
        <fullName evidence="1">N-acetyltransferase domain-containing protein</fullName>
    </recommendedName>
</protein>
<gene>
    <name evidence="2" type="ORF">K7432_008849</name>
</gene>
<feature type="domain" description="N-acetyltransferase" evidence="1">
    <location>
        <begin position="76"/>
        <end position="214"/>
    </location>
</feature>